<dbReference type="InterPro" id="IPR002018">
    <property type="entry name" value="CarbesteraseB"/>
</dbReference>
<dbReference type="Proteomes" id="UP001317963">
    <property type="component" value="Chromosome"/>
</dbReference>
<accession>A0ABY6Q4G6</accession>
<evidence type="ECO:0000259" key="5">
    <source>
        <dbReference type="Pfam" id="PF00135"/>
    </source>
</evidence>
<dbReference type="EC" id="3.1.1.-" evidence="3"/>
<keyword evidence="2 3" id="KW-0378">Hydrolase</keyword>
<keyword evidence="7" id="KW-1185">Reference proteome</keyword>
<dbReference type="Gene3D" id="3.40.50.1820">
    <property type="entry name" value="alpha/beta hydrolase"/>
    <property type="match status" value="1"/>
</dbReference>
<dbReference type="SUPFAM" id="SSF53474">
    <property type="entry name" value="alpha/beta-Hydrolases"/>
    <property type="match status" value="1"/>
</dbReference>
<dbReference type="EMBL" id="CP036501">
    <property type="protein sequence ID" value="UZP74172.1"/>
    <property type="molecule type" value="Genomic_DNA"/>
</dbReference>
<sequence length="556" mass="59881">MGTYPRRLALRVLGVCLSGCCLIGCEATGDRASGPDNREAEPAVGRPMTPVPQVTSQGITYRGIFTHHSTDQSTNQNVDQSTGHGVARFAGIPFAAPPVGKLRWERPQPLVPAANSIDATQFAPACMQTGSGLAWYHGMMSRVGVDPSLMQAPDYAEDCLYLNVWTDLSITQKKPVLVFIHGGSNTGGWSYEPNYHGEALAREGVVVVTVAYRLGVFGWLSHPDMSVQNVGLHDLAASLMWVREHIEDFGGDASRITVSGESAGADNALHLALTPSLQDTIAGVIHQSAGWSATSSLSPQAAFSLGKAFVEHHVGPRGRFSDLKSVPADALLESQQSLFSNHYFSPIRDVETLPVTLETLIKSGDLPAIKLLIGSNLNEALMYLSADASLKEVLDERVPQAAHTKVVAALGLELTERQQLDRLASSLQYTCPSLAIASAVASADGEAWVYRFDRVRDGFDPIGAYHGAELPYVFDRHDAWLPTDQTDKNITQALVGYWRAFIAASGSDSIKTAVPRAKAWPQWGPTERILQINGSLRVGPHPDAELCRVLAQTGAL</sequence>
<dbReference type="PANTHER" id="PTHR11559">
    <property type="entry name" value="CARBOXYLESTERASE"/>
    <property type="match status" value="1"/>
</dbReference>
<feature type="domain" description="Carboxylesterase type B" evidence="5">
    <location>
        <begin position="79"/>
        <end position="535"/>
    </location>
</feature>
<evidence type="ECO:0000256" key="2">
    <source>
        <dbReference type="ARBA" id="ARBA00022801"/>
    </source>
</evidence>
<organism evidence="6 7">
    <name type="scientific">Candidatus Paraluminiphilus aquimaris</name>
    <dbReference type="NCBI Taxonomy" id="2518994"/>
    <lineage>
        <taxon>Bacteria</taxon>
        <taxon>Pseudomonadati</taxon>
        <taxon>Pseudomonadota</taxon>
        <taxon>Gammaproteobacteria</taxon>
        <taxon>Cellvibrionales</taxon>
        <taxon>Halieaceae</taxon>
        <taxon>Candidatus Paraluminiphilus</taxon>
    </lineage>
</organism>
<protein>
    <recommendedName>
        <fullName evidence="3">Carboxylic ester hydrolase</fullName>
        <ecNumber evidence="3">3.1.1.-</ecNumber>
    </recommendedName>
</protein>
<reference evidence="6 7" key="1">
    <citation type="submission" date="2019-02" db="EMBL/GenBank/DDBJ databases">
        <title>Halieaceae_genomes.</title>
        <authorList>
            <person name="Li S.-H."/>
        </authorList>
    </citation>
    <scope>NUCLEOTIDE SEQUENCE [LARGE SCALE GENOMIC DNA]</scope>
    <source>
        <strain evidence="6 7">JH123</strain>
    </source>
</reference>
<proteinExistence type="inferred from homology"/>
<name>A0ABY6Q4G6_9GAMM</name>
<gene>
    <name evidence="6" type="ORF">E0F26_05180</name>
</gene>
<comment type="similarity">
    <text evidence="1 3">Belongs to the type-B carboxylesterase/lipase family.</text>
</comment>
<dbReference type="RefSeq" id="WP_279242979.1">
    <property type="nucleotide sequence ID" value="NZ_CP036501.1"/>
</dbReference>
<dbReference type="InterPro" id="IPR050309">
    <property type="entry name" value="Type-B_Carboxylest/Lipase"/>
</dbReference>
<evidence type="ECO:0000313" key="7">
    <source>
        <dbReference type="Proteomes" id="UP001317963"/>
    </source>
</evidence>
<evidence type="ECO:0000256" key="4">
    <source>
        <dbReference type="SAM" id="MobiDB-lite"/>
    </source>
</evidence>
<feature type="region of interest" description="Disordered" evidence="4">
    <location>
        <begin position="31"/>
        <end position="52"/>
    </location>
</feature>
<evidence type="ECO:0000313" key="6">
    <source>
        <dbReference type="EMBL" id="UZP74172.1"/>
    </source>
</evidence>
<evidence type="ECO:0000256" key="3">
    <source>
        <dbReference type="RuleBase" id="RU361235"/>
    </source>
</evidence>
<dbReference type="PROSITE" id="PS00122">
    <property type="entry name" value="CARBOXYLESTERASE_B_1"/>
    <property type="match status" value="1"/>
</dbReference>
<dbReference type="InterPro" id="IPR019826">
    <property type="entry name" value="Carboxylesterase_B_AS"/>
</dbReference>
<dbReference type="Pfam" id="PF00135">
    <property type="entry name" value="COesterase"/>
    <property type="match status" value="1"/>
</dbReference>
<dbReference type="InterPro" id="IPR029058">
    <property type="entry name" value="AB_hydrolase_fold"/>
</dbReference>
<evidence type="ECO:0000256" key="1">
    <source>
        <dbReference type="ARBA" id="ARBA00005964"/>
    </source>
</evidence>